<dbReference type="OrthoDB" id="9789501at2"/>
<reference evidence="3" key="1">
    <citation type="submission" date="2017-11" db="EMBL/GenBank/DDBJ databases">
        <authorList>
            <person name="Kuznetsova I."/>
            <person name="Sazanova A."/>
            <person name="Chirak E."/>
            <person name="Safronova V."/>
            <person name="Willems A."/>
        </authorList>
    </citation>
    <scope>NUCLEOTIDE SEQUENCE [LARGE SCALE GENOMIC DNA]</scope>
    <source>
        <strain evidence="3">STM 196</strain>
    </source>
</reference>
<dbReference type="AlphaFoldDB" id="A0A2P7BEE8"/>
<dbReference type="Pfam" id="PF08808">
    <property type="entry name" value="RES"/>
    <property type="match status" value="1"/>
</dbReference>
<sequence length="153" mass="16939">MRLWRLSGRQYAETFDGGYGLLFNGRWNTVGHAITYCATSPALCVLEKLVHVEDPTLLPELVMVTYDVPDDLAIETIAVGELPSDWRRQEGLTQRMGDNWHKARSVSLLTVPSAIVPIAESPDVNVLINHAHPAAVNIKIAALEPFSLDPRLL</sequence>
<dbReference type="InterPro" id="IPR014914">
    <property type="entry name" value="RES_dom"/>
</dbReference>
<proteinExistence type="predicted"/>
<evidence type="ECO:0000313" key="3">
    <source>
        <dbReference type="Proteomes" id="UP000241444"/>
    </source>
</evidence>
<keyword evidence="3" id="KW-1185">Reference proteome</keyword>
<comment type="caution">
    <text evidence="2">The sequence shown here is derived from an EMBL/GenBank/DDBJ whole genome shotgun (WGS) entry which is preliminary data.</text>
</comment>
<feature type="domain" description="RES" evidence="1">
    <location>
        <begin position="14"/>
        <end position="142"/>
    </location>
</feature>
<organism evidence="2 3">
    <name type="scientific">Phyllobacterium brassicacearum</name>
    <dbReference type="NCBI Taxonomy" id="314235"/>
    <lineage>
        <taxon>Bacteria</taxon>
        <taxon>Pseudomonadati</taxon>
        <taxon>Pseudomonadota</taxon>
        <taxon>Alphaproteobacteria</taxon>
        <taxon>Hyphomicrobiales</taxon>
        <taxon>Phyllobacteriaceae</taxon>
        <taxon>Phyllobacterium</taxon>
    </lineage>
</organism>
<dbReference type="EMBL" id="PGGO01000019">
    <property type="protein sequence ID" value="PSH64844.1"/>
    <property type="molecule type" value="Genomic_DNA"/>
</dbReference>
<protein>
    <submittedName>
        <fullName evidence="2">RES domain-containing protein</fullName>
    </submittedName>
</protein>
<dbReference type="Proteomes" id="UP000241444">
    <property type="component" value="Unassembled WGS sequence"/>
</dbReference>
<accession>A0A2P7BEE8</accession>
<gene>
    <name evidence="2" type="ORF">CU102_21425</name>
</gene>
<evidence type="ECO:0000313" key="2">
    <source>
        <dbReference type="EMBL" id="PSH64844.1"/>
    </source>
</evidence>
<evidence type="ECO:0000259" key="1">
    <source>
        <dbReference type="SMART" id="SM00953"/>
    </source>
</evidence>
<dbReference type="SMART" id="SM00953">
    <property type="entry name" value="RES"/>
    <property type="match status" value="1"/>
</dbReference>
<name>A0A2P7BEE8_9HYPH</name>